<feature type="transmembrane region" description="Helical" evidence="11">
    <location>
        <begin position="1188"/>
        <end position="1211"/>
    </location>
</feature>
<name>A0ABR3B776_PHYBL</name>
<protein>
    <recommendedName>
        <fullName evidence="13">P-type ATPase A domain-containing protein</fullName>
    </recommendedName>
</protein>
<keyword evidence="6" id="KW-0067">ATP-binding</keyword>
<dbReference type="PANTHER" id="PTHR45630">
    <property type="entry name" value="CATION-TRANSPORTING ATPASE-RELATED"/>
    <property type="match status" value="1"/>
</dbReference>
<dbReference type="SFLD" id="SFLDG00002">
    <property type="entry name" value="C1.7:_P-type_atpase_like"/>
    <property type="match status" value="1"/>
</dbReference>
<dbReference type="PROSITE" id="PS00154">
    <property type="entry name" value="ATPASE_E1_E2"/>
    <property type="match status" value="1"/>
</dbReference>
<feature type="domain" description="P-type ATPase A" evidence="13">
    <location>
        <begin position="508"/>
        <end position="621"/>
    </location>
</feature>
<keyword evidence="15" id="KW-1185">Reference proteome</keyword>
<dbReference type="Pfam" id="PF13246">
    <property type="entry name" value="Cation_ATPase"/>
    <property type="match status" value="1"/>
</dbReference>
<evidence type="ECO:0000256" key="11">
    <source>
        <dbReference type="SAM" id="Phobius"/>
    </source>
</evidence>
<keyword evidence="10 11" id="KW-0472">Membrane</keyword>
<keyword evidence="12" id="KW-0732">Signal</keyword>
<dbReference type="InterPro" id="IPR006544">
    <property type="entry name" value="P-type_TPase_V"/>
</dbReference>
<feature type="transmembrane region" description="Helical" evidence="11">
    <location>
        <begin position="638"/>
        <end position="659"/>
    </location>
</feature>
<dbReference type="Gene3D" id="3.40.50.1000">
    <property type="entry name" value="HAD superfamily/HAD-like"/>
    <property type="match status" value="1"/>
</dbReference>
<proteinExistence type="inferred from homology"/>
<evidence type="ECO:0000313" key="14">
    <source>
        <dbReference type="EMBL" id="KAL0091932.1"/>
    </source>
</evidence>
<keyword evidence="7" id="KW-0460">Magnesium</keyword>
<dbReference type="InterPro" id="IPR008250">
    <property type="entry name" value="ATPase_P-typ_transduc_dom_A_sf"/>
</dbReference>
<evidence type="ECO:0000256" key="1">
    <source>
        <dbReference type="ARBA" id="ARBA00004141"/>
    </source>
</evidence>
<evidence type="ECO:0000256" key="3">
    <source>
        <dbReference type="ARBA" id="ARBA00022692"/>
    </source>
</evidence>
<dbReference type="Gene3D" id="2.70.150.10">
    <property type="entry name" value="Calcium-transporting ATPase, cytoplasmic transduction domain A"/>
    <property type="match status" value="1"/>
</dbReference>
<evidence type="ECO:0000256" key="12">
    <source>
        <dbReference type="SAM" id="SignalP"/>
    </source>
</evidence>
<evidence type="ECO:0000313" key="15">
    <source>
        <dbReference type="Proteomes" id="UP001448207"/>
    </source>
</evidence>
<dbReference type="InterPro" id="IPR044492">
    <property type="entry name" value="P_typ_ATPase_HD_dom"/>
</dbReference>
<dbReference type="PRINTS" id="PR00119">
    <property type="entry name" value="CATATPASE"/>
</dbReference>
<feature type="transmembrane region" description="Helical" evidence="11">
    <location>
        <begin position="1148"/>
        <end position="1168"/>
    </location>
</feature>
<evidence type="ECO:0000259" key="13">
    <source>
        <dbReference type="Pfam" id="PF00122"/>
    </source>
</evidence>
<keyword evidence="3 11" id="KW-0812">Transmembrane</keyword>
<dbReference type="InterPro" id="IPR036412">
    <property type="entry name" value="HAD-like_sf"/>
</dbReference>
<feature type="transmembrane region" description="Helical" evidence="11">
    <location>
        <begin position="279"/>
        <end position="303"/>
    </location>
</feature>
<feature type="chain" id="PRO_5047247268" description="P-type ATPase A domain-containing protein" evidence="12">
    <location>
        <begin position="21"/>
        <end position="1383"/>
    </location>
</feature>
<sequence length="1383" mass="154791">MKTNLPILYIFITTFTVIFAVPQFHTVNHVFHNGTLCPSITVDNIPCPILCVSDLNMCPGPVSGITSCPTGTDLCGDGTCKHNCQGIQNICTCSSQPGVVRYACAAMLKVKISHYNPAKSQQQTLAACSLAMNQTPHQYTWANGFTDINSTINGVWNICTAPENIIFPIKSPVVILYLALYWTFYILLFLWVFYKRCHEKLILKQEIVYQKDDAYCLKNIALSTSNYTLKGYNDHWFGTLLVFYTVIVSVGLSVFLLILSLDYYGYVTGTPFGLTYSSYALSSKAFCLLWFLSTSWYLVLNIVRSKLRNCFRLRHDIKTASFVQIEQPLKSIEMFTHESMTSNYILLYIKKLEAVFKSILGLDYQVSTVPVLLTAMNDPFFEFQSTRYIWNDTLANFIPANIQLSTNPPALLAMVSGLSEVEASRRLELLGHNFIEVAIPSFAKALLKELTGFFYIYQIMILWCYFYLAYWQIGLSDTFVVILAAIVKVVIRLRSEHRIKMMAENIISCDVLRDSQWKTLPSSHLVPGDVIQLKTGQVMPADAVLLQDDIVVDESSLTGEPLPIRKVPLRNDEQYYSCDTCGDGKIHSLFSGTTVQYTSLKPLALVLATRTNTDKGKLIQKILYPQNVSFIFHEQLKLVFCILMGYALILLAVGSWWLGGTGMTAWFYGTICAAQVMNPLLPAMLVVGQSVAAGRLKKKGVFCVDLPRILMAGKVQVFCFDKTGTLTKEGLEYYGIHPSHGTNGNELKEPSFGDIIHNINELNDTETGRLMKIGLSGCHSVTHIGAEIVGNPVDSAMFQASGAHLCETGDILLSPSGPDHVPSTLKVLRRFEFEHTRALMSVVVMDTKTQHIHIFCKGAFERIGNICSSTSVPSEFDNVTSHMAREGLYVLGMAHMDLGSAIDSSQVASWSRDTLESNQLQFLGLILFRNSLRDDTANALHALQSGSTRTVMITGDNALTAAAISRTCGLMPRVTQLVLGDVENSEVVWRDMDTNRLVNSDILQLASNGNIELALTGYAFDALVDTNKIRDILFETRIFSRMTPANKRVCVELMMERKITAMCGDGGNDCGALRAAHVGIAMSEAEASVVSPFSTPRRSVQACVDLLIEGRAALATSFASYKYLIMYGETMATVKFFTFYYTMSFSQWNFILVDAFITVFCAFAVTRAGPATSLSPYRPTARILGPQVILSVLGQLVINAGFLVGAFIWLYTRDDFFRCNEWDSRATDASKWWLLGDSFEASLLTFVSLFQFVNAALIFNYGNVFRQFWARNYLLIIVWAVFVAIVSYWELADPNFFGCLVRLNCGNPDVLVSLGYPRPDFLIEPYNNPLGHNVLPKEFRYHLWIYSLVNMVVTNTWELVVIMGPVHSWWQQHSLTRRFKIRI</sequence>
<dbReference type="PANTHER" id="PTHR45630:SF11">
    <property type="entry name" value="CATION-TRANSPORTING P-TYPE ATPASE N-TERMINAL DOMAIN-CONTAINING PROTEIN"/>
    <property type="match status" value="1"/>
</dbReference>
<feature type="transmembrane region" description="Helical" evidence="11">
    <location>
        <begin position="236"/>
        <end position="259"/>
    </location>
</feature>
<feature type="transmembrane region" description="Helical" evidence="11">
    <location>
        <begin position="1241"/>
        <end position="1261"/>
    </location>
</feature>
<evidence type="ECO:0000256" key="9">
    <source>
        <dbReference type="ARBA" id="ARBA00022989"/>
    </source>
</evidence>
<dbReference type="SUPFAM" id="SSF56784">
    <property type="entry name" value="HAD-like"/>
    <property type="match status" value="1"/>
</dbReference>
<evidence type="ECO:0000256" key="6">
    <source>
        <dbReference type="ARBA" id="ARBA00022840"/>
    </source>
</evidence>
<dbReference type="SUPFAM" id="SSF81653">
    <property type="entry name" value="Calcium ATPase, transduction domain A"/>
    <property type="match status" value="1"/>
</dbReference>
<dbReference type="InterPro" id="IPR023298">
    <property type="entry name" value="ATPase_P-typ_TM_dom_sf"/>
</dbReference>
<dbReference type="EMBL" id="JBCLYO010000003">
    <property type="protein sequence ID" value="KAL0091932.1"/>
    <property type="molecule type" value="Genomic_DNA"/>
</dbReference>
<dbReference type="Pfam" id="PF00122">
    <property type="entry name" value="E1-E2_ATPase"/>
    <property type="match status" value="1"/>
</dbReference>
<keyword evidence="9 11" id="KW-1133">Transmembrane helix</keyword>
<evidence type="ECO:0000256" key="8">
    <source>
        <dbReference type="ARBA" id="ARBA00022967"/>
    </source>
</evidence>
<feature type="transmembrane region" description="Helical" evidence="11">
    <location>
        <begin position="174"/>
        <end position="194"/>
    </location>
</feature>
<evidence type="ECO:0000256" key="2">
    <source>
        <dbReference type="ARBA" id="ARBA00006000"/>
    </source>
</evidence>
<comment type="subcellular location">
    <subcellularLocation>
        <location evidence="1">Membrane</location>
        <topology evidence="1">Multi-pass membrane protein</topology>
    </subcellularLocation>
</comment>
<organism evidence="14 15">
    <name type="scientific">Phycomyces blakesleeanus</name>
    <dbReference type="NCBI Taxonomy" id="4837"/>
    <lineage>
        <taxon>Eukaryota</taxon>
        <taxon>Fungi</taxon>
        <taxon>Fungi incertae sedis</taxon>
        <taxon>Mucoromycota</taxon>
        <taxon>Mucoromycotina</taxon>
        <taxon>Mucoromycetes</taxon>
        <taxon>Mucorales</taxon>
        <taxon>Phycomycetaceae</taxon>
        <taxon>Phycomyces</taxon>
    </lineage>
</organism>
<dbReference type="NCBIfam" id="TIGR01494">
    <property type="entry name" value="ATPase_P-type"/>
    <property type="match status" value="1"/>
</dbReference>
<dbReference type="InterPro" id="IPR001757">
    <property type="entry name" value="P_typ_ATPase"/>
</dbReference>
<dbReference type="Gene3D" id="3.40.1110.10">
    <property type="entry name" value="Calcium-transporting ATPase, cytoplasmic domain N"/>
    <property type="match status" value="1"/>
</dbReference>
<evidence type="ECO:0000256" key="7">
    <source>
        <dbReference type="ARBA" id="ARBA00022842"/>
    </source>
</evidence>
<evidence type="ECO:0000256" key="10">
    <source>
        <dbReference type="ARBA" id="ARBA00023136"/>
    </source>
</evidence>
<keyword evidence="5" id="KW-0547">Nucleotide-binding</keyword>
<dbReference type="InterPro" id="IPR059000">
    <property type="entry name" value="ATPase_P-type_domA"/>
</dbReference>
<keyword evidence="4" id="KW-0479">Metal-binding</keyword>
<accession>A0ABR3B776</accession>
<dbReference type="Proteomes" id="UP001448207">
    <property type="component" value="Unassembled WGS sequence"/>
</dbReference>
<dbReference type="PROSITE" id="PS01229">
    <property type="entry name" value="COF_2"/>
    <property type="match status" value="1"/>
</dbReference>
<dbReference type="SUPFAM" id="SSF81665">
    <property type="entry name" value="Calcium ATPase, transmembrane domain M"/>
    <property type="match status" value="1"/>
</dbReference>
<comment type="caution">
    <text evidence="14">The sequence shown here is derived from an EMBL/GenBank/DDBJ whole genome shotgun (WGS) entry which is preliminary data.</text>
</comment>
<feature type="transmembrane region" description="Helical" evidence="11">
    <location>
        <begin position="1273"/>
        <end position="1291"/>
    </location>
</feature>
<keyword evidence="8" id="KW-1278">Translocase</keyword>
<feature type="transmembrane region" description="Helical" evidence="11">
    <location>
        <begin position="450"/>
        <end position="468"/>
    </location>
</feature>
<comment type="similarity">
    <text evidence="2">Belongs to the cation transport ATPase (P-type) (TC 3.A.3) family. Type V subfamily.</text>
</comment>
<feature type="transmembrane region" description="Helical" evidence="11">
    <location>
        <begin position="474"/>
        <end position="491"/>
    </location>
</feature>
<reference evidence="14 15" key="1">
    <citation type="submission" date="2024-04" db="EMBL/GenBank/DDBJ databases">
        <title>Symmetric and asymmetric DNA N6-adenine methylation regulates different biological responses in Mucorales.</title>
        <authorList>
            <consortium name="Lawrence Berkeley National Laboratory"/>
            <person name="Lax C."/>
            <person name="Mondo S.J."/>
            <person name="Osorio-Concepcion M."/>
            <person name="Muszewska A."/>
            <person name="Corrochano-Luque M."/>
            <person name="Gutierrez G."/>
            <person name="Riley R."/>
            <person name="Lipzen A."/>
            <person name="Guo J."/>
            <person name="Hundley H."/>
            <person name="Amirebrahimi M."/>
            <person name="Ng V."/>
            <person name="Lorenzo-Gutierrez D."/>
            <person name="Binder U."/>
            <person name="Yang J."/>
            <person name="Song Y."/>
            <person name="Canovas D."/>
            <person name="Navarro E."/>
            <person name="Freitag M."/>
            <person name="Gabaldon T."/>
            <person name="Grigoriev I.V."/>
            <person name="Corrochano L.M."/>
            <person name="Nicolas F.E."/>
            <person name="Garre V."/>
        </authorList>
    </citation>
    <scope>NUCLEOTIDE SEQUENCE [LARGE SCALE GENOMIC DNA]</scope>
    <source>
        <strain evidence="14 15">L51</strain>
    </source>
</reference>
<dbReference type="InterPro" id="IPR023299">
    <property type="entry name" value="ATPase_P-typ_cyto_dom_N"/>
</dbReference>
<dbReference type="InterPro" id="IPR018303">
    <property type="entry name" value="ATPase_P-typ_P_site"/>
</dbReference>
<dbReference type="InterPro" id="IPR023214">
    <property type="entry name" value="HAD_sf"/>
</dbReference>
<feature type="transmembrane region" description="Helical" evidence="11">
    <location>
        <begin position="1343"/>
        <end position="1370"/>
    </location>
</feature>
<evidence type="ECO:0000256" key="4">
    <source>
        <dbReference type="ARBA" id="ARBA00022723"/>
    </source>
</evidence>
<evidence type="ECO:0000256" key="5">
    <source>
        <dbReference type="ARBA" id="ARBA00022741"/>
    </source>
</evidence>
<dbReference type="SUPFAM" id="SSF81660">
    <property type="entry name" value="Metal cation-transporting ATPase, ATP-binding domain N"/>
    <property type="match status" value="1"/>
</dbReference>
<dbReference type="SFLD" id="SFLDS00003">
    <property type="entry name" value="Haloacid_Dehalogenase"/>
    <property type="match status" value="1"/>
</dbReference>
<feature type="signal peptide" evidence="12">
    <location>
        <begin position="1"/>
        <end position="20"/>
    </location>
</feature>
<dbReference type="SFLD" id="SFLDF00027">
    <property type="entry name" value="p-type_atpase"/>
    <property type="match status" value="1"/>
</dbReference>
<gene>
    <name evidence="14" type="ORF">J3Q64DRAFT_1819557</name>
</gene>